<dbReference type="GeneID" id="92047696"/>
<proteinExistence type="predicted"/>
<feature type="domain" description="Heterokaryon incompatibility" evidence="1">
    <location>
        <begin position="65"/>
        <end position="226"/>
    </location>
</feature>
<sequence>MAPILRSLATRLKPKLDEQVSPGLLYEPLPRSDRHIRLLELKPGNPNDIVTAKLITHRLEDATDYEALSYTWGNPEEHQTIQCNGVPIRVTPNLFNALLGLRDTKNEITLWVDAICINQQNVEERSHMVSQMPLIYASARRTVCWITSPLSQQAAGLLEDLEEIRNRLSNQRSCITTSDIYHSDYMITAKILEDSAKANWPQDTEAWQHLNSFIQDVYFSRIWIIQDLVCSKSLVIKTPANGVTWETLCSAVEAGLLFSYRHSMSPIAANISVANHFRGNNNTLSKFKDFMIAEQTVMNVSAAISKDLICAPLSMFGVGILSPDTSGININIDFSEPTCSTYTRAALELGHVCLSLARWTPKQDPDLPSWAPDWKSSQVRLLLSHRKSSFCASSRPATTVRADLDSPGTLLVAGSSVDLLAEIACCLPPRRHCDHYNVGDVNILIFDEWFEFVKDRIDRRKGRRATEVDALVQFVETVQAKGCNTIWAPSALADESSNVEGAREFIEFLNSEGAEPTPSCGCSMPPASLLMAEGWGSQGKVASVSFQKRRKGGTL</sequence>
<reference evidence="2 3" key="1">
    <citation type="submission" date="2023-01" db="EMBL/GenBank/DDBJ databases">
        <title>Analysis of 21 Apiospora genomes using comparative genomics revels a genus with tremendous synthesis potential of carbohydrate active enzymes and secondary metabolites.</title>
        <authorList>
            <person name="Sorensen T."/>
        </authorList>
    </citation>
    <scope>NUCLEOTIDE SEQUENCE [LARGE SCALE GENOMIC DNA]</scope>
    <source>
        <strain evidence="2 3">CBS 114990</strain>
    </source>
</reference>
<dbReference type="InterPro" id="IPR052895">
    <property type="entry name" value="HetReg/Transcr_Mod"/>
</dbReference>
<dbReference type="EMBL" id="JAQQWN010000007">
    <property type="protein sequence ID" value="KAK8075658.1"/>
    <property type="molecule type" value="Genomic_DNA"/>
</dbReference>
<comment type="caution">
    <text evidence="2">The sequence shown here is derived from an EMBL/GenBank/DDBJ whole genome shotgun (WGS) entry which is preliminary data.</text>
</comment>
<evidence type="ECO:0000259" key="1">
    <source>
        <dbReference type="Pfam" id="PF06985"/>
    </source>
</evidence>
<dbReference type="PANTHER" id="PTHR24148">
    <property type="entry name" value="ANKYRIN REPEAT DOMAIN-CONTAINING PROTEIN 39 HOMOLOG-RELATED"/>
    <property type="match status" value="1"/>
</dbReference>
<gene>
    <name evidence="2" type="ORF">PG997_010321</name>
</gene>
<dbReference type="RefSeq" id="XP_066666598.1">
    <property type="nucleotide sequence ID" value="XM_066814636.1"/>
</dbReference>
<name>A0ABR1VWN5_9PEZI</name>
<accession>A0ABR1VWN5</accession>
<evidence type="ECO:0000313" key="2">
    <source>
        <dbReference type="EMBL" id="KAK8075658.1"/>
    </source>
</evidence>
<evidence type="ECO:0000313" key="3">
    <source>
        <dbReference type="Proteomes" id="UP001433268"/>
    </source>
</evidence>
<keyword evidence="3" id="KW-1185">Reference proteome</keyword>
<dbReference type="Proteomes" id="UP001433268">
    <property type="component" value="Unassembled WGS sequence"/>
</dbReference>
<organism evidence="2 3">
    <name type="scientific">Apiospora hydei</name>
    <dbReference type="NCBI Taxonomy" id="1337664"/>
    <lineage>
        <taxon>Eukaryota</taxon>
        <taxon>Fungi</taxon>
        <taxon>Dikarya</taxon>
        <taxon>Ascomycota</taxon>
        <taxon>Pezizomycotina</taxon>
        <taxon>Sordariomycetes</taxon>
        <taxon>Xylariomycetidae</taxon>
        <taxon>Amphisphaeriales</taxon>
        <taxon>Apiosporaceae</taxon>
        <taxon>Apiospora</taxon>
    </lineage>
</organism>
<dbReference type="InterPro" id="IPR010730">
    <property type="entry name" value="HET"/>
</dbReference>
<dbReference type="PANTHER" id="PTHR24148:SF64">
    <property type="entry name" value="HETEROKARYON INCOMPATIBILITY DOMAIN-CONTAINING PROTEIN"/>
    <property type="match status" value="1"/>
</dbReference>
<dbReference type="Pfam" id="PF06985">
    <property type="entry name" value="HET"/>
    <property type="match status" value="1"/>
</dbReference>
<protein>
    <submittedName>
        <fullName evidence="2">Heterokaryon incompatibility protein 6-OR allele</fullName>
    </submittedName>
</protein>